<comment type="caution">
    <text evidence="4">The sequence shown here is derived from an EMBL/GenBank/DDBJ whole genome shotgun (WGS) entry which is preliminary data.</text>
</comment>
<evidence type="ECO:0000256" key="1">
    <source>
        <dbReference type="ARBA" id="ARBA00022679"/>
    </source>
</evidence>
<evidence type="ECO:0000313" key="4">
    <source>
        <dbReference type="EMBL" id="GAA1957066.1"/>
    </source>
</evidence>
<name>A0ABN2QRE5_9ACTN</name>
<keyword evidence="1" id="KW-0808">Transferase</keyword>
<dbReference type="InterPro" id="IPR000182">
    <property type="entry name" value="GNAT_dom"/>
</dbReference>
<protein>
    <submittedName>
        <fullName evidence="4">GNAT family N-acetyltransferase</fullName>
    </submittedName>
</protein>
<dbReference type="PROSITE" id="PS51186">
    <property type="entry name" value="GNAT"/>
    <property type="match status" value="1"/>
</dbReference>
<dbReference type="PANTHER" id="PTHR43877:SF2">
    <property type="entry name" value="AMINOALKYLPHOSPHONATE N-ACETYLTRANSFERASE-RELATED"/>
    <property type="match status" value="1"/>
</dbReference>
<sequence length="156" mass="17159">MQIRRVSYDHPDVVALVERVQDFYVERYGGRDDDPTDPADFEPPAGAFFVGYVADAPVAMGAWRVVGEHRLGTSSTAEIKRMYVVPELQRRGLARRMLAHLESSAAAAGIEALILSTGSMQPEAIALYEAHGYEPIEGFGHYAGASLNRCYGRRLS</sequence>
<dbReference type="SUPFAM" id="SSF55729">
    <property type="entry name" value="Acyl-CoA N-acyltransferases (Nat)"/>
    <property type="match status" value="1"/>
</dbReference>
<accession>A0ABN2QRE5</accession>
<keyword evidence="2" id="KW-0012">Acyltransferase</keyword>
<dbReference type="InterPro" id="IPR050832">
    <property type="entry name" value="Bact_Acetyltransf"/>
</dbReference>
<dbReference type="Proteomes" id="UP001500571">
    <property type="component" value="Unassembled WGS sequence"/>
</dbReference>
<dbReference type="CDD" id="cd04301">
    <property type="entry name" value="NAT_SF"/>
    <property type="match status" value="1"/>
</dbReference>
<proteinExistence type="predicted"/>
<organism evidence="4 5">
    <name type="scientific">Nocardioides panacihumi</name>
    <dbReference type="NCBI Taxonomy" id="400774"/>
    <lineage>
        <taxon>Bacteria</taxon>
        <taxon>Bacillati</taxon>
        <taxon>Actinomycetota</taxon>
        <taxon>Actinomycetes</taxon>
        <taxon>Propionibacteriales</taxon>
        <taxon>Nocardioidaceae</taxon>
        <taxon>Nocardioides</taxon>
    </lineage>
</organism>
<dbReference type="PANTHER" id="PTHR43877">
    <property type="entry name" value="AMINOALKYLPHOSPHONATE N-ACETYLTRANSFERASE-RELATED-RELATED"/>
    <property type="match status" value="1"/>
</dbReference>
<keyword evidence="5" id="KW-1185">Reference proteome</keyword>
<gene>
    <name evidence="4" type="ORF">GCM10009798_15560</name>
</gene>
<dbReference type="RefSeq" id="WP_344044110.1">
    <property type="nucleotide sequence ID" value="NZ_BAAAPB010000001.1"/>
</dbReference>
<evidence type="ECO:0000259" key="3">
    <source>
        <dbReference type="PROSITE" id="PS51186"/>
    </source>
</evidence>
<dbReference type="EMBL" id="BAAAPB010000001">
    <property type="protein sequence ID" value="GAA1957066.1"/>
    <property type="molecule type" value="Genomic_DNA"/>
</dbReference>
<dbReference type="Gene3D" id="3.40.630.30">
    <property type="match status" value="1"/>
</dbReference>
<evidence type="ECO:0000256" key="2">
    <source>
        <dbReference type="ARBA" id="ARBA00023315"/>
    </source>
</evidence>
<feature type="domain" description="N-acetyltransferase" evidence="3">
    <location>
        <begin position="1"/>
        <end position="153"/>
    </location>
</feature>
<dbReference type="InterPro" id="IPR016181">
    <property type="entry name" value="Acyl_CoA_acyltransferase"/>
</dbReference>
<reference evidence="4 5" key="1">
    <citation type="journal article" date="2019" name="Int. J. Syst. Evol. Microbiol.">
        <title>The Global Catalogue of Microorganisms (GCM) 10K type strain sequencing project: providing services to taxonomists for standard genome sequencing and annotation.</title>
        <authorList>
            <consortium name="The Broad Institute Genomics Platform"/>
            <consortium name="The Broad Institute Genome Sequencing Center for Infectious Disease"/>
            <person name="Wu L."/>
            <person name="Ma J."/>
        </authorList>
    </citation>
    <scope>NUCLEOTIDE SEQUENCE [LARGE SCALE GENOMIC DNA]</scope>
    <source>
        <strain evidence="4 5">JCM 15309</strain>
    </source>
</reference>
<evidence type="ECO:0000313" key="5">
    <source>
        <dbReference type="Proteomes" id="UP001500571"/>
    </source>
</evidence>
<dbReference type="Pfam" id="PF00583">
    <property type="entry name" value="Acetyltransf_1"/>
    <property type="match status" value="1"/>
</dbReference>